<dbReference type="RefSeq" id="WP_200810855.1">
    <property type="nucleotide sequence ID" value="NZ_FWXO01000008.1"/>
</dbReference>
<evidence type="ECO:0000313" key="1">
    <source>
        <dbReference type="EMBL" id="SMC88035.1"/>
    </source>
</evidence>
<dbReference type="Gene3D" id="2.60.120.260">
    <property type="entry name" value="Galactose-binding domain-like"/>
    <property type="match status" value="1"/>
</dbReference>
<evidence type="ECO:0000313" key="2">
    <source>
        <dbReference type="Proteomes" id="UP000192360"/>
    </source>
</evidence>
<evidence type="ECO:0008006" key="3">
    <source>
        <dbReference type="Google" id="ProtNLM"/>
    </source>
</evidence>
<dbReference type="Gene3D" id="2.60.40.10">
    <property type="entry name" value="Immunoglobulins"/>
    <property type="match status" value="1"/>
</dbReference>
<reference evidence="1 2" key="1">
    <citation type="submission" date="2017-04" db="EMBL/GenBank/DDBJ databases">
        <authorList>
            <person name="Afonso C.L."/>
            <person name="Miller P.J."/>
            <person name="Scott M.A."/>
            <person name="Spackman E."/>
            <person name="Goraichik I."/>
            <person name="Dimitrov K.M."/>
            <person name="Suarez D.L."/>
            <person name="Swayne D.E."/>
        </authorList>
    </citation>
    <scope>NUCLEOTIDE SEQUENCE [LARGE SCALE GENOMIC DNA]</scope>
    <source>
        <strain evidence="1 2">DSM 21164</strain>
    </source>
</reference>
<dbReference type="Proteomes" id="UP000192360">
    <property type="component" value="Unassembled WGS sequence"/>
</dbReference>
<feature type="non-terminal residue" evidence="1">
    <location>
        <position position="802"/>
    </location>
</feature>
<dbReference type="EMBL" id="FWXO01000008">
    <property type="protein sequence ID" value="SMC88035.1"/>
    <property type="molecule type" value="Genomic_DNA"/>
</dbReference>
<dbReference type="InterPro" id="IPR013783">
    <property type="entry name" value="Ig-like_fold"/>
</dbReference>
<name>A0A1W2CS04_9FLAO</name>
<protein>
    <recommendedName>
        <fullName evidence="3">P/Homo B domain-containing protein</fullName>
    </recommendedName>
</protein>
<gene>
    <name evidence="1" type="ORF">SAMN05660703_3209</name>
</gene>
<organism evidence="1 2">
    <name type="scientific">Cellulophaga tyrosinoxydans</name>
    <dbReference type="NCBI Taxonomy" id="504486"/>
    <lineage>
        <taxon>Bacteria</taxon>
        <taxon>Pseudomonadati</taxon>
        <taxon>Bacteroidota</taxon>
        <taxon>Flavobacteriia</taxon>
        <taxon>Flavobacteriales</taxon>
        <taxon>Flavobacteriaceae</taxon>
        <taxon>Cellulophaga</taxon>
    </lineage>
</organism>
<sequence length="802" mass="84865">MTLKPIKKNRAFFKFIGFILLSIALSFPKKSFSNTTKKVKTNTSVYIPPTISLDVNNNTGAGGVNIYTEACSRGWEILDNTNTGALSSFNSPDGIIMSMTITLINPQDGSDEQLAIGGSFPGVLVAGNNTQSLTITNSGSASTNTMRNVLDDLLYKNLAANPNTSVQRQVSIQVVDDLGQASNTAIAYFNVTKASNSGKTDGPLIVFTTDTSVDLFTGLDGSQDSGGTWVDIDASGALTGSNVDVTALSLGGTSFRYDVSASAPCGTSSTTVLVIKMESNEVPIYSTISCGVLTTQYTSALFSGNSDDPIYIFNTGANQGVLEAEAGVSPSTTYNWYIFNSATNSYDNFAVNSTRIQNNLADGGYLVVRNDGGTITEGRAWVWNISTGSSNAGVDDITCNENIYTLNGNIGGTTQTYTHYDPVRRPFFIDNTTQISVRFNGNHTYVSDLGFYFVDPTGTKTITLAANQGNTCNAGDNISNLTFTNQGSPTYFNFCAPAVSPLTGTWNGYYDGSSNNLIDWSALYGSNAAAGGWSVQIYDCVGADVGALTGATITFDDGSGNVITYTSGSINVPINDNSCSAATASIYEVPFTPAVSASQTIDLNPNIGDNSNNGGWQWYYSVEGASGPFVEFNNNSLTPTLAINQNTWIKLVVNYGFTCNSEDVILIQSSASAKILTTGDQPQDISVNSGTQATFSVNVTGSSISYQWQVDNQLGSGFVNIDPANVSDNYTGSDTATLILNPTSTNENNYEYRVIITDVNNVCPDIISDTAVLTVIPDTTPPAIPTVVSQITNDTTPVLNGT</sequence>
<dbReference type="AlphaFoldDB" id="A0A1W2CS04"/>
<proteinExistence type="predicted"/>
<accession>A0A1W2CS04</accession>
<keyword evidence="2" id="KW-1185">Reference proteome</keyword>
<dbReference type="STRING" id="504486.SAMN05660703_3209"/>